<sequence>MEEIQSFRLSETTNTVKITLSHVAEQDVAFWKEIEQAFPGFKRVRHGNPIISFTRVADPQSPSSVLDVVLTTSTEPVGASDTLDDDIPVGDKVLDALQVAQPSKARLFQQIAARATKKAQMSEVEQRFISLLPSNTQETVRASSDIYQAFSKAINDDGGDEELTKAELW</sequence>
<protein>
    <submittedName>
        <fullName evidence="1">Uncharacterized protein</fullName>
    </submittedName>
</protein>
<evidence type="ECO:0000313" key="2">
    <source>
        <dbReference type="Proteomes" id="UP000738359"/>
    </source>
</evidence>
<name>A0A9P6J0L7_MORAP</name>
<gene>
    <name evidence="1" type="ORF">BGZ70_010057</name>
</gene>
<dbReference type="Proteomes" id="UP000738359">
    <property type="component" value="Unassembled WGS sequence"/>
</dbReference>
<organism evidence="1 2">
    <name type="scientific">Mortierella alpina</name>
    <name type="common">Oleaginous fungus</name>
    <name type="synonym">Mortierella renispora</name>
    <dbReference type="NCBI Taxonomy" id="64518"/>
    <lineage>
        <taxon>Eukaryota</taxon>
        <taxon>Fungi</taxon>
        <taxon>Fungi incertae sedis</taxon>
        <taxon>Mucoromycota</taxon>
        <taxon>Mortierellomycotina</taxon>
        <taxon>Mortierellomycetes</taxon>
        <taxon>Mortierellales</taxon>
        <taxon>Mortierellaceae</taxon>
        <taxon>Mortierella</taxon>
    </lineage>
</organism>
<evidence type="ECO:0000313" key="1">
    <source>
        <dbReference type="EMBL" id="KAF9956006.1"/>
    </source>
</evidence>
<dbReference type="OrthoDB" id="2426474at2759"/>
<comment type="caution">
    <text evidence="1">The sequence shown here is derived from an EMBL/GenBank/DDBJ whole genome shotgun (WGS) entry which is preliminary data.</text>
</comment>
<reference evidence="1" key="1">
    <citation type="journal article" date="2020" name="Fungal Divers.">
        <title>Resolving the Mortierellaceae phylogeny through synthesis of multi-gene phylogenetics and phylogenomics.</title>
        <authorList>
            <person name="Vandepol N."/>
            <person name="Liber J."/>
            <person name="Desiro A."/>
            <person name="Na H."/>
            <person name="Kennedy M."/>
            <person name="Barry K."/>
            <person name="Grigoriev I.V."/>
            <person name="Miller A.N."/>
            <person name="O'Donnell K."/>
            <person name="Stajich J.E."/>
            <person name="Bonito G."/>
        </authorList>
    </citation>
    <scope>NUCLEOTIDE SEQUENCE</scope>
    <source>
        <strain evidence="1">CK1249</strain>
    </source>
</reference>
<keyword evidence="2" id="KW-1185">Reference proteome</keyword>
<dbReference type="AlphaFoldDB" id="A0A9P6J0L7"/>
<accession>A0A9P6J0L7</accession>
<proteinExistence type="predicted"/>
<dbReference type="EMBL" id="JAAAHY010000871">
    <property type="protein sequence ID" value="KAF9956006.1"/>
    <property type="molecule type" value="Genomic_DNA"/>
</dbReference>